<evidence type="ECO:0000313" key="2">
    <source>
        <dbReference type="Proteomes" id="UP000815325"/>
    </source>
</evidence>
<sequence length="99" mass="11509">MEVTSTLKKLKYSMHIFIQQNRGNWLWCAHASPALEATFHGTRYKQVQRKRNPSRICFNQVSSSLAEHLILSQLQAFRAFRAQHCSCQPFRTNPSTQKS</sequence>
<reference evidence="1" key="1">
    <citation type="submission" date="2017-08" db="EMBL/GenBank/DDBJ databases">
        <authorList>
            <person name="Polle J.E."/>
            <person name="Barry K."/>
            <person name="Cushman J."/>
            <person name="Schmutz J."/>
            <person name="Tran D."/>
            <person name="Hathwaick L.T."/>
            <person name="Yim W.C."/>
            <person name="Jenkins J."/>
            <person name="Mckie-Krisberg Z.M."/>
            <person name="Prochnik S."/>
            <person name="Lindquist E."/>
            <person name="Dockter R.B."/>
            <person name="Adam C."/>
            <person name="Molina H."/>
            <person name="Bunkerborg J."/>
            <person name="Jin E."/>
            <person name="Buchheim M."/>
            <person name="Magnuson J."/>
        </authorList>
    </citation>
    <scope>NUCLEOTIDE SEQUENCE</scope>
    <source>
        <strain evidence="1">CCAP 19/18</strain>
    </source>
</reference>
<protein>
    <recommendedName>
        <fullName evidence="3">Encoded protein</fullName>
    </recommendedName>
</protein>
<accession>A0ABQ7GCL8</accession>
<dbReference type="EMBL" id="MU069880">
    <property type="protein sequence ID" value="KAF5832339.1"/>
    <property type="molecule type" value="Genomic_DNA"/>
</dbReference>
<gene>
    <name evidence="1" type="ORF">DUNSADRAFT_11781</name>
</gene>
<keyword evidence="2" id="KW-1185">Reference proteome</keyword>
<evidence type="ECO:0008006" key="3">
    <source>
        <dbReference type="Google" id="ProtNLM"/>
    </source>
</evidence>
<comment type="caution">
    <text evidence="1">The sequence shown here is derived from an EMBL/GenBank/DDBJ whole genome shotgun (WGS) entry which is preliminary data.</text>
</comment>
<evidence type="ECO:0000313" key="1">
    <source>
        <dbReference type="EMBL" id="KAF5832339.1"/>
    </source>
</evidence>
<proteinExistence type="predicted"/>
<dbReference type="Proteomes" id="UP000815325">
    <property type="component" value="Unassembled WGS sequence"/>
</dbReference>
<organism evidence="1 2">
    <name type="scientific">Dunaliella salina</name>
    <name type="common">Green alga</name>
    <name type="synonym">Protococcus salinus</name>
    <dbReference type="NCBI Taxonomy" id="3046"/>
    <lineage>
        <taxon>Eukaryota</taxon>
        <taxon>Viridiplantae</taxon>
        <taxon>Chlorophyta</taxon>
        <taxon>core chlorophytes</taxon>
        <taxon>Chlorophyceae</taxon>
        <taxon>CS clade</taxon>
        <taxon>Chlamydomonadales</taxon>
        <taxon>Dunaliellaceae</taxon>
        <taxon>Dunaliella</taxon>
    </lineage>
</organism>
<name>A0ABQ7GCL8_DUNSA</name>